<dbReference type="KEGG" id="fli:Fleli_2434"/>
<keyword evidence="5 7" id="KW-1133">Transmembrane helix</keyword>
<name>I4ALG5_BERLS</name>
<keyword evidence="3 7" id="KW-0808">Transferase</keyword>
<evidence type="ECO:0000256" key="2">
    <source>
        <dbReference type="ARBA" id="ARBA00022475"/>
    </source>
</evidence>
<feature type="transmembrane region" description="Helical" evidence="7">
    <location>
        <begin position="212"/>
        <end position="229"/>
    </location>
</feature>
<comment type="similarity">
    <text evidence="1 7">Belongs to the Lgt family.</text>
</comment>
<comment type="pathway">
    <text evidence="7">Protein modification; lipoprotein biosynthesis (diacylglyceryl transfer).</text>
</comment>
<feature type="transmembrane region" description="Helical" evidence="7">
    <location>
        <begin position="182"/>
        <end position="200"/>
    </location>
</feature>
<gene>
    <name evidence="7" type="primary">lgt</name>
    <name evidence="8" type="ordered locus">Fleli_2434</name>
</gene>
<sequence length="299" mass="34288">MLDFLNLISAISWDVSPEIFQWKFINLRWYGLLFATGFIIGYFIFSKIYKIEGKPQEDLETLLTYMVIATVVGSRLGHCLFYDPVYYLSNPLEILKIWKGGLASHGGTIGLLVALFLYSKKHPDQPYLWLLDRIVIPIALAGTFIRLGNLMNSEIYGGVTDLPWGFIYLQNGETLAKHPTQLYEAGSYLLIFCYLIFSYLQSKRYTPRGRIFGQFLILLFGARFIIEFVKNVQEAWEIDMVASYGINMGQLLSLPFIIIGTYFFVRSFSEGAKKEAIEFAENSEKMKSSEIDSLINKKK</sequence>
<feature type="transmembrane region" description="Helical" evidence="7">
    <location>
        <begin position="29"/>
        <end position="49"/>
    </location>
</feature>
<dbReference type="PATRIC" id="fig|880071.3.peg.2420"/>
<evidence type="ECO:0000256" key="7">
    <source>
        <dbReference type="HAMAP-Rule" id="MF_01147"/>
    </source>
</evidence>
<evidence type="ECO:0000256" key="4">
    <source>
        <dbReference type="ARBA" id="ARBA00022692"/>
    </source>
</evidence>
<evidence type="ECO:0000256" key="1">
    <source>
        <dbReference type="ARBA" id="ARBA00007150"/>
    </source>
</evidence>
<keyword evidence="8" id="KW-0449">Lipoprotein</keyword>
<dbReference type="Proteomes" id="UP000006054">
    <property type="component" value="Chromosome"/>
</dbReference>
<feature type="transmembrane region" description="Helical" evidence="7">
    <location>
        <begin position="130"/>
        <end position="148"/>
    </location>
</feature>
<dbReference type="OrthoDB" id="871140at2"/>
<protein>
    <recommendedName>
        <fullName evidence="7">Phosphatidylglycerol--prolipoprotein diacylglyceryl transferase</fullName>
        <ecNumber evidence="7">2.5.1.145</ecNumber>
    </recommendedName>
</protein>
<organism evidence="8 9">
    <name type="scientific">Bernardetia litoralis (strain ATCC 23117 / DSM 6794 / NBRC 15988 / NCIMB 1366 / Fx l1 / Sio-4)</name>
    <name type="common">Flexibacter litoralis</name>
    <dbReference type="NCBI Taxonomy" id="880071"/>
    <lineage>
        <taxon>Bacteria</taxon>
        <taxon>Pseudomonadati</taxon>
        <taxon>Bacteroidota</taxon>
        <taxon>Cytophagia</taxon>
        <taxon>Cytophagales</taxon>
        <taxon>Bernardetiaceae</taxon>
        <taxon>Bernardetia</taxon>
    </lineage>
</organism>
<feature type="transmembrane region" description="Helical" evidence="7">
    <location>
        <begin position="61"/>
        <end position="77"/>
    </location>
</feature>
<comment type="subcellular location">
    <subcellularLocation>
        <location evidence="7">Cell inner membrane</location>
        <topology evidence="7">Multi-pass membrane protein</topology>
    </subcellularLocation>
</comment>
<keyword evidence="6 7" id="KW-0472">Membrane</keyword>
<dbReference type="InterPro" id="IPR001640">
    <property type="entry name" value="Lgt"/>
</dbReference>
<keyword evidence="2 7" id="KW-1003">Cell membrane</keyword>
<dbReference type="GO" id="GO:0008961">
    <property type="term" value="F:phosphatidylglycerol-prolipoprotein diacylglyceryl transferase activity"/>
    <property type="evidence" value="ECO:0007669"/>
    <property type="project" value="UniProtKB-UniRule"/>
</dbReference>
<dbReference type="Pfam" id="PF01790">
    <property type="entry name" value="LGT"/>
    <property type="match status" value="1"/>
</dbReference>
<dbReference type="GO" id="GO:0042158">
    <property type="term" value="P:lipoprotein biosynthetic process"/>
    <property type="evidence" value="ECO:0007669"/>
    <property type="project" value="UniProtKB-UniRule"/>
</dbReference>
<dbReference type="EMBL" id="CP003345">
    <property type="protein sequence ID" value="AFM04800.1"/>
    <property type="molecule type" value="Genomic_DNA"/>
</dbReference>
<evidence type="ECO:0000256" key="3">
    <source>
        <dbReference type="ARBA" id="ARBA00022679"/>
    </source>
</evidence>
<dbReference type="RefSeq" id="WP_014798237.1">
    <property type="nucleotide sequence ID" value="NC_018018.1"/>
</dbReference>
<evidence type="ECO:0000256" key="5">
    <source>
        <dbReference type="ARBA" id="ARBA00022989"/>
    </source>
</evidence>
<accession>I4ALG5</accession>
<evidence type="ECO:0000313" key="8">
    <source>
        <dbReference type="EMBL" id="AFM04800.1"/>
    </source>
</evidence>
<comment type="function">
    <text evidence="7">Catalyzes the transfer of the diacylglyceryl group from phosphatidylglycerol to the sulfhydryl group of the N-terminal cysteine of a prolipoprotein, the first step in the formation of mature lipoproteins.</text>
</comment>
<dbReference type="EC" id="2.5.1.145" evidence="7"/>
<keyword evidence="7" id="KW-0997">Cell inner membrane</keyword>
<feature type="binding site" evidence="7">
    <location>
        <position position="146"/>
    </location>
    <ligand>
        <name>a 1,2-diacyl-sn-glycero-3-phospho-(1'-sn-glycerol)</name>
        <dbReference type="ChEBI" id="CHEBI:64716"/>
    </ligand>
</feature>
<dbReference type="eggNOG" id="COG0682">
    <property type="taxonomic scope" value="Bacteria"/>
</dbReference>
<feature type="transmembrane region" description="Helical" evidence="7">
    <location>
        <begin position="241"/>
        <end position="265"/>
    </location>
</feature>
<proteinExistence type="inferred from homology"/>
<reference evidence="9" key="1">
    <citation type="submission" date="2012-06" db="EMBL/GenBank/DDBJ databases">
        <title>The complete genome of Flexibacter litoralis DSM 6794.</title>
        <authorList>
            <person name="Lucas S."/>
            <person name="Copeland A."/>
            <person name="Lapidus A."/>
            <person name="Glavina del Rio T."/>
            <person name="Dalin E."/>
            <person name="Tice H."/>
            <person name="Bruce D."/>
            <person name="Goodwin L."/>
            <person name="Pitluck S."/>
            <person name="Peters L."/>
            <person name="Ovchinnikova G."/>
            <person name="Lu M."/>
            <person name="Kyrpides N."/>
            <person name="Mavromatis K."/>
            <person name="Ivanova N."/>
            <person name="Brettin T."/>
            <person name="Detter J.C."/>
            <person name="Han C."/>
            <person name="Larimer F."/>
            <person name="Land M."/>
            <person name="Hauser L."/>
            <person name="Markowitz V."/>
            <person name="Cheng J.-F."/>
            <person name="Hugenholtz P."/>
            <person name="Woyke T."/>
            <person name="Wu D."/>
            <person name="Spring S."/>
            <person name="Lang E."/>
            <person name="Kopitz M."/>
            <person name="Brambilla E."/>
            <person name="Klenk H.-P."/>
            <person name="Eisen J.A."/>
        </authorList>
    </citation>
    <scope>NUCLEOTIDE SEQUENCE [LARGE SCALE GENOMIC DNA]</scope>
    <source>
        <strain evidence="9">ATCC 23117 / DSM 6794 / NBRC 15988 / NCIMB 1366 / Sio-4</strain>
    </source>
</reference>
<dbReference type="NCBIfam" id="TIGR00544">
    <property type="entry name" value="lgt"/>
    <property type="match status" value="1"/>
</dbReference>
<dbReference type="STRING" id="880071.Fleli_2434"/>
<dbReference type="HAMAP" id="MF_01147">
    <property type="entry name" value="Lgt"/>
    <property type="match status" value="1"/>
</dbReference>
<comment type="catalytic activity">
    <reaction evidence="7">
        <text>L-cysteinyl-[prolipoprotein] + a 1,2-diacyl-sn-glycero-3-phospho-(1'-sn-glycerol) = an S-1,2-diacyl-sn-glyceryl-L-cysteinyl-[prolipoprotein] + sn-glycerol 1-phosphate + H(+)</text>
        <dbReference type="Rhea" id="RHEA:56712"/>
        <dbReference type="Rhea" id="RHEA-COMP:14679"/>
        <dbReference type="Rhea" id="RHEA-COMP:14680"/>
        <dbReference type="ChEBI" id="CHEBI:15378"/>
        <dbReference type="ChEBI" id="CHEBI:29950"/>
        <dbReference type="ChEBI" id="CHEBI:57685"/>
        <dbReference type="ChEBI" id="CHEBI:64716"/>
        <dbReference type="ChEBI" id="CHEBI:140658"/>
        <dbReference type="EC" id="2.5.1.145"/>
    </reaction>
</comment>
<dbReference type="PANTHER" id="PTHR30589:SF0">
    <property type="entry name" value="PHOSPHATIDYLGLYCEROL--PROLIPOPROTEIN DIACYLGLYCERYL TRANSFERASE"/>
    <property type="match status" value="1"/>
</dbReference>
<dbReference type="AlphaFoldDB" id="I4ALG5"/>
<dbReference type="PANTHER" id="PTHR30589">
    <property type="entry name" value="PROLIPOPROTEIN DIACYLGLYCERYL TRANSFERASE"/>
    <property type="match status" value="1"/>
</dbReference>
<dbReference type="HOGENOM" id="CLU_013386_1_0_10"/>
<evidence type="ECO:0000256" key="6">
    <source>
        <dbReference type="ARBA" id="ARBA00023136"/>
    </source>
</evidence>
<keyword evidence="9" id="KW-1185">Reference proteome</keyword>
<dbReference type="UniPathway" id="UPA00664"/>
<feature type="transmembrane region" description="Helical" evidence="7">
    <location>
        <begin position="97"/>
        <end position="118"/>
    </location>
</feature>
<keyword evidence="4 7" id="KW-0812">Transmembrane</keyword>
<evidence type="ECO:0000313" key="9">
    <source>
        <dbReference type="Proteomes" id="UP000006054"/>
    </source>
</evidence>
<dbReference type="GO" id="GO:0005886">
    <property type="term" value="C:plasma membrane"/>
    <property type="evidence" value="ECO:0007669"/>
    <property type="project" value="UniProtKB-SubCell"/>
</dbReference>